<reference evidence="1" key="1">
    <citation type="submission" date="2022-08" db="EMBL/GenBank/DDBJ databases">
        <authorList>
            <person name="Kallberg Y."/>
            <person name="Tangrot J."/>
            <person name="Rosling A."/>
        </authorList>
    </citation>
    <scope>NUCLEOTIDE SEQUENCE</scope>
    <source>
        <strain evidence="1">Wild A</strain>
    </source>
</reference>
<dbReference type="EMBL" id="CAMKVN010002482">
    <property type="protein sequence ID" value="CAI2181297.1"/>
    <property type="molecule type" value="Genomic_DNA"/>
</dbReference>
<dbReference type="AlphaFoldDB" id="A0A9W4SSG1"/>
<dbReference type="Proteomes" id="UP001153678">
    <property type="component" value="Unassembled WGS sequence"/>
</dbReference>
<evidence type="ECO:0000313" key="1">
    <source>
        <dbReference type="EMBL" id="CAI2181297.1"/>
    </source>
</evidence>
<proteinExistence type="predicted"/>
<keyword evidence="2" id="KW-1185">Reference proteome</keyword>
<comment type="caution">
    <text evidence="1">The sequence shown here is derived from an EMBL/GenBank/DDBJ whole genome shotgun (WGS) entry which is preliminary data.</text>
</comment>
<gene>
    <name evidence="1" type="ORF">FWILDA_LOCUS10015</name>
</gene>
<organism evidence="1 2">
    <name type="scientific">Funneliformis geosporum</name>
    <dbReference type="NCBI Taxonomy" id="1117311"/>
    <lineage>
        <taxon>Eukaryota</taxon>
        <taxon>Fungi</taxon>
        <taxon>Fungi incertae sedis</taxon>
        <taxon>Mucoromycota</taxon>
        <taxon>Glomeromycotina</taxon>
        <taxon>Glomeromycetes</taxon>
        <taxon>Glomerales</taxon>
        <taxon>Glomeraceae</taxon>
        <taxon>Funneliformis</taxon>
    </lineage>
</organism>
<protein>
    <submittedName>
        <fullName evidence="1">16493_t:CDS:1</fullName>
    </submittedName>
</protein>
<evidence type="ECO:0000313" key="2">
    <source>
        <dbReference type="Proteomes" id="UP001153678"/>
    </source>
</evidence>
<accession>A0A9W4SSG1</accession>
<sequence>MSNEESVPVRQDYHIGLLRPGVCHAKSIWLGDKHLALRSDIRGDAIPASNSSSSKRNCGIWDDKYSTGSDPSVLLNKGVE</sequence>
<name>A0A9W4SSG1_9GLOM</name>